<proteinExistence type="predicted"/>
<accession>A0ACD1ADW0</accession>
<gene>
    <name evidence="1" type="ORF">FRZ06_15500</name>
</gene>
<dbReference type="EMBL" id="CP042469">
    <property type="protein sequence ID" value="QOX64647.1"/>
    <property type="molecule type" value="Genomic_DNA"/>
</dbReference>
<reference evidence="1" key="1">
    <citation type="submission" date="2019-08" db="EMBL/GenBank/DDBJ databases">
        <title>Genome sequence of Clostridiales bacterium MT110.</title>
        <authorList>
            <person name="Cao J."/>
        </authorList>
    </citation>
    <scope>NUCLEOTIDE SEQUENCE</scope>
    <source>
        <strain evidence="1">MT110</strain>
    </source>
</reference>
<dbReference type="Proteomes" id="UP000594014">
    <property type="component" value="Chromosome"/>
</dbReference>
<evidence type="ECO:0000313" key="1">
    <source>
        <dbReference type="EMBL" id="QOX64647.1"/>
    </source>
</evidence>
<evidence type="ECO:0000313" key="2">
    <source>
        <dbReference type="Proteomes" id="UP000594014"/>
    </source>
</evidence>
<protein>
    <submittedName>
        <fullName evidence="1">Ketoacyl-ACP synthase III</fullName>
    </submittedName>
</protein>
<organism evidence="1 2">
    <name type="scientific">Anoxybacterium hadale</name>
    <dbReference type="NCBI Taxonomy" id="3408580"/>
    <lineage>
        <taxon>Bacteria</taxon>
        <taxon>Bacillati</taxon>
        <taxon>Bacillota</taxon>
        <taxon>Clostridia</taxon>
        <taxon>Peptostreptococcales</taxon>
        <taxon>Anaerovoracaceae</taxon>
        <taxon>Anoxybacterium</taxon>
    </lineage>
</organism>
<sequence length="321" mass="34467">MGVTIIGTGKALPELKVDNNKLAELVETDNQWIIDRTGIEARYVATKESGLDLSVAAAEEALGDIDKASIGLLVVATVTPDMLVPSMGALVKKTLGLENAIAYDINAACSGFIYGLWNVEALMKTHGIKRAMVIGVERLSRITNWEDRGTCILFGDGAGCAVLELSEEKTGIISSFVKNYDDVTDSLTCGMDYRNIPFAEDENNDMFLKMNGTQVFRFAVGAIGEVMDAVLQKSGIKADDVKYYVPHQANMRIILSAAQRMKQPLEKFQVNIQTTGNVSAASIPMALTDLMKSGKVEPGDKIMLVGFGGGLTAGAVLFEAV</sequence>
<keyword evidence="2" id="KW-1185">Reference proteome</keyword>
<name>A0ACD1ADW0_9FIRM</name>